<protein>
    <recommendedName>
        <fullName evidence="6">Gas vesicle protein</fullName>
    </recommendedName>
</protein>
<dbReference type="GO" id="GO:0005198">
    <property type="term" value="F:structural molecule activity"/>
    <property type="evidence" value="ECO:0007669"/>
    <property type="project" value="InterPro"/>
</dbReference>
<dbReference type="AlphaFoldDB" id="A0A2S6MZM3"/>
<keyword evidence="5" id="KW-1185">Reference proteome</keyword>
<name>A0A2S6MZM3_9HYPH</name>
<evidence type="ECO:0000313" key="5">
    <source>
        <dbReference type="Proteomes" id="UP000239089"/>
    </source>
</evidence>
<dbReference type="Pfam" id="PF00741">
    <property type="entry name" value="Gas_vesicle"/>
    <property type="match status" value="1"/>
</dbReference>
<comment type="caution">
    <text evidence="4">The sequence shown here is derived from an EMBL/GenBank/DDBJ whole genome shotgun (WGS) entry which is preliminary data.</text>
</comment>
<dbReference type="InterPro" id="IPR050530">
    <property type="entry name" value="GvpA"/>
</dbReference>
<accession>A0A2S6MZM3</accession>
<reference evidence="4 5" key="1">
    <citation type="journal article" date="2018" name="Arch. Microbiol.">
        <title>New insights into the metabolic potential of the phototrophic purple bacterium Rhodopila globiformis DSM 161(T) from its draft genome sequence and evidence for a vanadium-dependent nitrogenase.</title>
        <authorList>
            <person name="Imhoff J.F."/>
            <person name="Rahn T."/>
            <person name="Kunzel S."/>
            <person name="Neulinger S.C."/>
        </authorList>
    </citation>
    <scope>NUCLEOTIDE SEQUENCE [LARGE SCALE GENOMIC DNA]</scope>
    <source>
        <strain evidence="4 5">DSM 16996</strain>
    </source>
</reference>
<evidence type="ECO:0000313" key="4">
    <source>
        <dbReference type="EMBL" id="PPQ27800.1"/>
    </source>
</evidence>
<keyword evidence="1" id="KW-0304">Gas vesicle</keyword>
<dbReference type="Proteomes" id="UP000239089">
    <property type="component" value="Unassembled WGS sequence"/>
</dbReference>
<dbReference type="GO" id="GO:0031411">
    <property type="term" value="C:gas vesicle"/>
    <property type="evidence" value="ECO:0007669"/>
    <property type="project" value="UniProtKB-SubCell"/>
</dbReference>
<comment type="subcellular location">
    <subcellularLocation>
        <location evidence="2">Gas vesicle</location>
    </subcellularLocation>
</comment>
<evidence type="ECO:0000256" key="2">
    <source>
        <dbReference type="ARBA" id="ARBA00035108"/>
    </source>
</evidence>
<evidence type="ECO:0000256" key="1">
    <source>
        <dbReference type="ARBA" id="ARBA00022987"/>
    </source>
</evidence>
<dbReference type="EMBL" id="NHSJ01000120">
    <property type="protein sequence ID" value="PPQ27800.1"/>
    <property type="molecule type" value="Genomic_DNA"/>
</dbReference>
<dbReference type="InterPro" id="IPR000638">
    <property type="entry name" value="Gas-vesicle_GvpA-like"/>
</dbReference>
<dbReference type="GO" id="GO:0012506">
    <property type="term" value="C:vesicle membrane"/>
    <property type="evidence" value="ECO:0007669"/>
    <property type="project" value="InterPro"/>
</dbReference>
<dbReference type="RefSeq" id="WP_104509453.1">
    <property type="nucleotide sequence ID" value="NZ_JACIGC010000035.1"/>
</dbReference>
<dbReference type="PANTHER" id="PTHR35344:SF4">
    <property type="entry name" value="GAS VESICLE PROTEIN A1"/>
    <property type="match status" value="1"/>
</dbReference>
<evidence type="ECO:0000256" key="3">
    <source>
        <dbReference type="ARBA" id="ARBA00035646"/>
    </source>
</evidence>
<organism evidence="4 5">
    <name type="scientific">Rhodoblastus sphagnicola</name>
    <dbReference type="NCBI Taxonomy" id="333368"/>
    <lineage>
        <taxon>Bacteria</taxon>
        <taxon>Pseudomonadati</taxon>
        <taxon>Pseudomonadota</taxon>
        <taxon>Alphaproteobacteria</taxon>
        <taxon>Hyphomicrobiales</taxon>
        <taxon>Rhodoblastaceae</taxon>
        <taxon>Rhodoblastus</taxon>
    </lineage>
</organism>
<proteinExistence type="inferred from homology"/>
<dbReference type="PANTHER" id="PTHR35344">
    <property type="entry name" value="GAS VESICLE STRUCTURAL PROTEIN 2-RELATED"/>
    <property type="match status" value="1"/>
</dbReference>
<sequence length="77" mass="8271">MPEKLDYVDDIDESETLVDLLDRVLDVGVVIVGDLRISVANVELLYLGLKLVLGSVDKIAGLSPARAILPETRGPLA</sequence>
<comment type="similarity">
    <text evidence="3">Belongs to the gas vesicle GvpA family.</text>
</comment>
<gene>
    <name evidence="4" type="ORF">CCR94_19235</name>
</gene>
<evidence type="ECO:0008006" key="6">
    <source>
        <dbReference type="Google" id="ProtNLM"/>
    </source>
</evidence>